<gene>
    <name evidence="1" type="ORF">MGWOODY_Mmi1495</name>
</gene>
<reference evidence="1" key="1">
    <citation type="submission" date="2015-10" db="EMBL/GenBank/DDBJ databases">
        <authorList>
            <person name="Gilbert D.G."/>
        </authorList>
    </citation>
    <scope>NUCLEOTIDE SEQUENCE</scope>
</reference>
<dbReference type="EMBL" id="FAXC01000183">
    <property type="protein sequence ID" value="CUV09117.1"/>
    <property type="molecule type" value="Genomic_DNA"/>
</dbReference>
<proteinExistence type="predicted"/>
<evidence type="ECO:0000313" key="1">
    <source>
        <dbReference type="EMBL" id="CUV09117.1"/>
    </source>
</evidence>
<dbReference type="AlphaFoldDB" id="A0A170QCH1"/>
<protein>
    <submittedName>
        <fullName evidence="1">Uncharacterized protein</fullName>
    </submittedName>
</protein>
<accession>A0A170QCH1</accession>
<sequence length="44" mass="5186">MYHTKRLKDHYSIIYVEYYFSGCTDITCTKTDPYLGISKSQITT</sequence>
<name>A0A170QCH1_9ZZZZ</name>
<organism evidence="1">
    <name type="scientific">hydrothermal vent metagenome</name>
    <dbReference type="NCBI Taxonomy" id="652676"/>
    <lineage>
        <taxon>unclassified sequences</taxon>
        <taxon>metagenomes</taxon>
        <taxon>ecological metagenomes</taxon>
    </lineage>
</organism>